<accession>A0ABY8UZ37</accession>
<dbReference type="EMBL" id="CP126446">
    <property type="protein sequence ID" value="WIF97814.1"/>
    <property type="molecule type" value="Genomic_DNA"/>
</dbReference>
<keyword evidence="4" id="KW-1185">Reference proteome</keyword>
<keyword evidence="1" id="KW-1133">Transmembrane helix</keyword>
<proteinExistence type="predicted"/>
<dbReference type="GO" id="GO:0016757">
    <property type="term" value="F:glycosyltransferase activity"/>
    <property type="evidence" value="ECO:0007669"/>
    <property type="project" value="UniProtKB-KW"/>
</dbReference>
<evidence type="ECO:0000259" key="2">
    <source>
        <dbReference type="Pfam" id="PF00535"/>
    </source>
</evidence>
<evidence type="ECO:0000313" key="3">
    <source>
        <dbReference type="EMBL" id="WIF97814.1"/>
    </source>
</evidence>
<evidence type="ECO:0000256" key="1">
    <source>
        <dbReference type="SAM" id="Phobius"/>
    </source>
</evidence>
<feature type="transmembrane region" description="Helical" evidence="1">
    <location>
        <begin position="258"/>
        <end position="276"/>
    </location>
</feature>
<sequence length="303" mass="35398">MISVVIVTWNCERVITDCLKSLEQYLPNSEVIIVDSNSQDKTCKVIEDLKQGNIRLIKLNENVGFSKGNNIGVSYAKNENILLLNPDTVLIKPGLEKIVGYLNDKIGLIGCKLLNQDYSLQPSCYMFDTPINIVIEQFQIGRFFPDKYKKRFSPYLGDHNKKLYVDWVIGAFMIISKDLYDKVEGFSEDYFLYSEDMDLCYKVSQKGMKVLFTPDYEIIHIGGQSEANDSNTSNKFKKMLDSRLVFSKKYNHRRNMRTFLLSYTIKLFIFSILRFITQNNKQVQSKYNKYKNYRIYIKHILSE</sequence>
<dbReference type="EC" id="2.4.-.-" evidence="3"/>
<dbReference type="PANTHER" id="PTHR43179">
    <property type="entry name" value="RHAMNOSYLTRANSFERASE WBBL"/>
    <property type="match status" value="1"/>
</dbReference>
<dbReference type="Gene3D" id="3.90.550.10">
    <property type="entry name" value="Spore Coat Polysaccharide Biosynthesis Protein SpsA, Chain A"/>
    <property type="match status" value="1"/>
</dbReference>
<protein>
    <submittedName>
        <fullName evidence="3">Glycosyltransferase family 2 protein</fullName>
        <ecNumber evidence="3">2.4.-.-</ecNumber>
    </submittedName>
</protein>
<keyword evidence="3" id="KW-0328">Glycosyltransferase</keyword>
<keyword evidence="1" id="KW-0472">Membrane</keyword>
<gene>
    <name evidence="3" type="ORF">QNI29_19135</name>
</gene>
<dbReference type="SUPFAM" id="SSF53448">
    <property type="entry name" value="Nucleotide-diphospho-sugar transferases"/>
    <property type="match status" value="1"/>
</dbReference>
<feature type="domain" description="Glycosyltransferase 2-like" evidence="2">
    <location>
        <begin position="3"/>
        <end position="104"/>
    </location>
</feature>
<dbReference type="Pfam" id="PF00535">
    <property type="entry name" value="Glycos_transf_2"/>
    <property type="match status" value="1"/>
</dbReference>
<keyword evidence="1" id="KW-0812">Transmembrane</keyword>
<dbReference type="InterPro" id="IPR001173">
    <property type="entry name" value="Glyco_trans_2-like"/>
</dbReference>
<keyword evidence="3" id="KW-0808">Transferase</keyword>
<organism evidence="3 4">
    <name type="scientific">Pontibacillus chungwhensis</name>
    <dbReference type="NCBI Taxonomy" id="265426"/>
    <lineage>
        <taxon>Bacteria</taxon>
        <taxon>Bacillati</taxon>
        <taxon>Bacillota</taxon>
        <taxon>Bacilli</taxon>
        <taxon>Bacillales</taxon>
        <taxon>Bacillaceae</taxon>
        <taxon>Pontibacillus</taxon>
    </lineage>
</organism>
<dbReference type="RefSeq" id="WP_231417802.1">
    <property type="nucleotide sequence ID" value="NZ_CP126446.1"/>
</dbReference>
<evidence type="ECO:0000313" key="4">
    <source>
        <dbReference type="Proteomes" id="UP001236652"/>
    </source>
</evidence>
<reference evidence="3 4" key="1">
    <citation type="submission" date="2023-05" db="EMBL/GenBank/DDBJ databases">
        <title>Comparative genomics reveals the evidence of polycyclic aromatic hydrocarbons degradation in moderately halophilic genus Pontibacillus.</title>
        <authorList>
            <person name="Yang H."/>
            <person name="Qian Z."/>
        </authorList>
    </citation>
    <scope>NUCLEOTIDE SEQUENCE [LARGE SCALE GENOMIC DNA]</scope>
    <source>
        <strain evidence="4">HN14</strain>
    </source>
</reference>
<dbReference type="PANTHER" id="PTHR43179:SF7">
    <property type="entry name" value="RHAMNOSYLTRANSFERASE WBBL"/>
    <property type="match status" value="1"/>
</dbReference>
<dbReference type="CDD" id="cd04186">
    <property type="entry name" value="GT_2_like_c"/>
    <property type="match status" value="1"/>
</dbReference>
<name>A0ABY8UZ37_9BACI</name>
<dbReference type="Proteomes" id="UP001236652">
    <property type="component" value="Chromosome"/>
</dbReference>
<dbReference type="InterPro" id="IPR029044">
    <property type="entry name" value="Nucleotide-diphossugar_trans"/>
</dbReference>